<dbReference type="PANTHER" id="PTHR35722">
    <property type="entry name" value="MAL D 1-ASSOCIATED PROTEIN"/>
    <property type="match status" value="1"/>
</dbReference>
<protein>
    <submittedName>
        <fullName evidence="2">Mal D 1-associated protein</fullName>
    </submittedName>
</protein>
<dbReference type="AlphaFoldDB" id="A0A834TB28"/>
<dbReference type="InterPro" id="IPR053346">
    <property type="entry name" value="Fra_a_1-associated"/>
</dbReference>
<keyword evidence="3" id="KW-1185">Reference proteome</keyword>
<evidence type="ECO:0000313" key="3">
    <source>
        <dbReference type="Proteomes" id="UP000634136"/>
    </source>
</evidence>
<proteinExistence type="predicted"/>
<feature type="region of interest" description="Disordered" evidence="1">
    <location>
        <begin position="145"/>
        <end position="188"/>
    </location>
</feature>
<sequence length="188" mass="21035">MGWVWSDDEDDRRTSSRDVSEFGTSNPRSEERCSTRKVVKSQCRTEEVEPGKFVKKCEKTEEILRDCIGKPVEVIQSNKEFTEEDVTDVVQRGGSFTFGSSGLQSDIEAIERNLFGGLSRFFDAAEEMKNGFFDAFARAPHIFDEDRTSSPSVRKGIPIDEYPPRGASPKPKESEPIGVDLSALAKDV</sequence>
<feature type="compositionally biased region" description="Acidic residues" evidence="1">
    <location>
        <begin position="1"/>
        <end position="10"/>
    </location>
</feature>
<evidence type="ECO:0000313" key="2">
    <source>
        <dbReference type="EMBL" id="KAF7818878.1"/>
    </source>
</evidence>
<comment type="caution">
    <text evidence="2">The sequence shown here is derived from an EMBL/GenBank/DDBJ whole genome shotgun (WGS) entry which is preliminary data.</text>
</comment>
<organism evidence="2 3">
    <name type="scientific">Senna tora</name>
    <dbReference type="NCBI Taxonomy" id="362788"/>
    <lineage>
        <taxon>Eukaryota</taxon>
        <taxon>Viridiplantae</taxon>
        <taxon>Streptophyta</taxon>
        <taxon>Embryophyta</taxon>
        <taxon>Tracheophyta</taxon>
        <taxon>Spermatophyta</taxon>
        <taxon>Magnoliopsida</taxon>
        <taxon>eudicotyledons</taxon>
        <taxon>Gunneridae</taxon>
        <taxon>Pentapetalae</taxon>
        <taxon>rosids</taxon>
        <taxon>fabids</taxon>
        <taxon>Fabales</taxon>
        <taxon>Fabaceae</taxon>
        <taxon>Caesalpinioideae</taxon>
        <taxon>Cassia clade</taxon>
        <taxon>Senna</taxon>
    </lineage>
</organism>
<reference evidence="2" key="1">
    <citation type="submission" date="2020-09" db="EMBL/GenBank/DDBJ databases">
        <title>Genome-Enabled Discovery of Anthraquinone Biosynthesis in Senna tora.</title>
        <authorList>
            <person name="Kang S.-H."/>
            <person name="Pandey R.P."/>
            <person name="Lee C.-M."/>
            <person name="Sim J.-S."/>
            <person name="Jeong J.-T."/>
            <person name="Choi B.-S."/>
            <person name="Jung M."/>
            <person name="Ginzburg D."/>
            <person name="Zhao K."/>
            <person name="Won S.Y."/>
            <person name="Oh T.-J."/>
            <person name="Yu Y."/>
            <person name="Kim N.-H."/>
            <person name="Lee O.R."/>
            <person name="Lee T.-H."/>
            <person name="Bashyal P."/>
            <person name="Kim T.-S."/>
            <person name="Lee W.-H."/>
            <person name="Kawkins C."/>
            <person name="Kim C.-K."/>
            <person name="Kim J.S."/>
            <person name="Ahn B.O."/>
            <person name="Rhee S.Y."/>
            <person name="Sohng J.K."/>
        </authorList>
    </citation>
    <scope>NUCLEOTIDE SEQUENCE</scope>
    <source>
        <tissue evidence="2">Leaf</tissue>
    </source>
</reference>
<dbReference type="PANTHER" id="PTHR35722:SF1">
    <property type="entry name" value="MAL D 1-ASSOCIATED PROTEIN"/>
    <property type="match status" value="1"/>
</dbReference>
<name>A0A834TB28_9FABA</name>
<dbReference type="OrthoDB" id="1914474at2759"/>
<evidence type="ECO:0000256" key="1">
    <source>
        <dbReference type="SAM" id="MobiDB-lite"/>
    </source>
</evidence>
<accession>A0A834TB28</accession>
<dbReference type="EMBL" id="JAAIUW010000008">
    <property type="protein sequence ID" value="KAF7818878.1"/>
    <property type="molecule type" value="Genomic_DNA"/>
</dbReference>
<feature type="region of interest" description="Disordered" evidence="1">
    <location>
        <begin position="1"/>
        <end position="35"/>
    </location>
</feature>
<dbReference type="Proteomes" id="UP000634136">
    <property type="component" value="Unassembled WGS sequence"/>
</dbReference>
<gene>
    <name evidence="2" type="ORF">G2W53_024333</name>
</gene>
<feature type="compositionally biased region" description="Basic and acidic residues" evidence="1">
    <location>
        <begin position="11"/>
        <end position="20"/>
    </location>
</feature>